<protein>
    <submittedName>
        <fullName evidence="1">Uncharacterized protein</fullName>
    </submittedName>
</protein>
<evidence type="ECO:0000313" key="2">
    <source>
        <dbReference type="Proteomes" id="UP000198211"/>
    </source>
</evidence>
<name>A0A225UZW7_9STRA</name>
<accession>A0A225UZW7</accession>
<proteinExistence type="predicted"/>
<reference evidence="2" key="1">
    <citation type="submission" date="2017-03" db="EMBL/GenBank/DDBJ databases">
        <title>Phytopthora megakarya and P. palmivora, two closely related causual agents of cacao black pod achieved similar genome size and gene model numbers by different mechanisms.</title>
        <authorList>
            <person name="Ali S."/>
            <person name="Shao J."/>
            <person name="Larry D.J."/>
            <person name="Kronmiller B."/>
            <person name="Shen D."/>
            <person name="Strem M.D."/>
            <person name="Melnick R.L."/>
            <person name="Guiltinan M.J."/>
            <person name="Tyler B.M."/>
            <person name="Meinhardt L.W."/>
            <person name="Bailey B.A."/>
        </authorList>
    </citation>
    <scope>NUCLEOTIDE SEQUENCE [LARGE SCALE GENOMIC DNA]</scope>
    <source>
        <strain evidence="2">zdho120</strain>
    </source>
</reference>
<gene>
    <name evidence="1" type="ORF">PHMEG_00030620</name>
</gene>
<evidence type="ECO:0000313" key="1">
    <source>
        <dbReference type="EMBL" id="OWY98581.1"/>
    </source>
</evidence>
<keyword evidence="2" id="KW-1185">Reference proteome</keyword>
<dbReference type="AlphaFoldDB" id="A0A225UZW7"/>
<dbReference type="OrthoDB" id="110256at2759"/>
<dbReference type="PANTHER" id="PTHR40866">
    <property type="entry name" value="BED-TYPE DOMAIN-CONTAINING PROTEIN"/>
    <property type="match status" value="1"/>
</dbReference>
<dbReference type="EMBL" id="NBNE01009266">
    <property type="protein sequence ID" value="OWY98581.1"/>
    <property type="molecule type" value="Genomic_DNA"/>
</dbReference>
<sequence>MIASELSGPFGLIALRRAVRRVLGGRSAPAAVAGDRSNGERGPDCTITQRSESSLAFLIGDNCATNRAAATRLQIPLNGCASHRFNLAVNAFLEVHKETVDAISTVMLALRTINNRAALRPHINLARLRPNVTC</sequence>
<comment type="caution">
    <text evidence="1">The sequence shown here is derived from an EMBL/GenBank/DDBJ whole genome shotgun (WGS) entry which is preliminary data.</text>
</comment>
<organism evidence="1 2">
    <name type="scientific">Phytophthora megakarya</name>
    <dbReference type="NCBI Taxonomy" id="4795"/>
    <lineage>
        <taxon>Eukaryota</taxon>
        <taxon>Sar</taxon>
        <taxon>Stramenopiles</taxon>
        <taxon>Oomycota</taxon>
        <taxon>Peronosporomycetes</taxon>
        <taxon>Peronosporales</taxon>
        <taxon>Peronosporaceae</taxon>
        <taxon>Phytophthora</taxon>
    </lineage>
</organism>
<dbReference type="PANTHER" id="PTHR40866:SF1">
    <property type="entry name" value="BED-TYPE DOMAIN-CONTAINING PROTEIN"/>
    <property type="match status" value="1"/>
</dbReference>
<dbReference type="Proteomes" id="UP000198211">
    <property type="component" value="Unassembled WGS sequence"/>
</dbReference>